<reference evidence="1 2" key="1">
    <citation type="submission" date="2024-01" db="EMBL/GenBank/DDBJ databases">
        <title>Genome assemblies of Stephania.</title>
        <authorList>
            <person name="Yang L."/>
        </authorList>
    </citation>
    <scope>NUCLEOTIDE SEQUENCE [LARGE SCALE GENOMIC DNA]</scope>
    <source>
        <strain evidence="1">YNDBR</strain>
        <tissue evidence="1">Leaf</tissue>
    </source>
</reference>
<dbReference type="EMBL" id="JBBNAF010000003">
    <property type="protein sequence ID" value="KAK9160673.1"/>
    <property type="molecule type" value="Genomic_DNA"/>
</dbReference>
<evidence type="ECO:0000313" key="1">
    <source>
        <dbReference type="EMBL" id="KAK9160673.1"/>
    </source>
</evidence>
<proteinExistence type="predicted"/>
<accession>A0AAP0PY79</accession>
<organism evidence="1 2">
    <name type="scientific">Stephania yunnanensis</name>
    <dbReference type="NCBI Taxonomy" id="152371"/>
    <lineage>
        <taxon>Eukaryota</taxon>
        <taxon>Viridiplantae</taxon>
        <taxon>Streptophyta</taxon>
        <taxon>Embryophyta</taxon>
        <taxon>Tracheophyta</taxon>
        <taxon>Spermatophyta</taxon>
        <taxon>Magnoliopsida</taxon>
        <taxon>Ranunculales</taxon>
        <taxon>Menispermaceae</taxon>
        <taxon>Menispermoideae</taxon>
        <taxon>Cissampelideae</taxon>
        <taxon>Stephania</taxon>
    </lineage>
</organism>
<name>A0AAP0PY79_9MAGN</name>
<protein>
    <submittedName>
        <fullName evidence="1">Uncharacterized protein</fullName>
    </submittedName>
</protein>
<sequence length="100" mass="11483">MFQHLLYCDGLGNVMNPKKDKTTFGKLRAKKSIIHIRTSFEVLVAMFYASQGALGDQIAFGKLWRIDLKKYVKQILKSPLKDHYIKSFGISIFYSSAEFT</sequence>
<keyword evidence="2" id="KW-1185">Reference proteome</keyword>
<gene>
    <name evidence="1" type="ORF">Syun_007014</name>
</gene>
<dbReference type="AlphaFoldDB" id="A0AAP0PY79"/>
<comment type="caution">
    <text evidence="1">The sequence shown here is derived from an EMBL/GenBank/DDBJ whole genome shotgun (WGS) entry which is preliminary data.</text>
</comment>
<evidence type="ECO:0000313" key="2">
    <source>
        <dbReference type="Proteomes" id="UP001420932"/>
    </source>
</evidence>
<dbReference type="Proteomes" id="UP001420932">
    <property type="component" value="Unassembled WGS sequence"/>
</dbReference>